<proteinExistence type="predicted"/>
<dbReference type="Proteomes" id="UP000596276">
    <property type="component" value="Chromosome 8"/>
</dbReference>
<dbReference type="EMBL" id="CP044616">
    <property type="protein sequence ID" value="QRD92254.1"/>
    <property type="molecule type" value="Genomic_DNA"/>
</dbReference>
<evidence type="ECO:0000313" key="2">
    <source>
        <dbReference type="Proteomes" id="UP000596276"/>
    </source>
</evidence>
<dbReference type="VEuPathDB" id="FungiDB:F9C07_2286947"/>
<keyword evidence="2" id="KW-1185">Reference proteome</keyword>
<reference evidence="2" key="1">
    <citation type="journal article" date="2021" name="G3 (Bethesda)">
        <title>Chromosome assembled and annotated genome sequence of Aspergillus flavus NRRL 3357.</title>
        <authorList>
            <person name="Skerker J.M."/>
            <person name="Pianalto K.M."/>
            <person name="Mondo S.J."/>
            <person name="Yang K."/>
            <person name="Arkin A.P."/>
            <person name="Keller N.P."/>
            <person name="Grigoriev I.V."/>
            <person name="Louise Glass N.L."/>
        </authorList>
    </citation>
    <scope>NUCLEOTIDE SEQUENCE [LARGE SCALE GENOMIC DNA]</scope>
    <source>
        <strain evidence="2">ATCC 200026 / FGSC A1120 / IAM 13836 / NRRL 3357 / JCM 12722 / SRRC 167</strain>
    </source>
</reference>
<dbReference type="AlphaFoldDB" id="A0A7U2MYL8"/>
<organism evidence="1 2">
    <name type="scientific">Aspergillus flavus (strain ATCC 200026 / FGSC A1120 / IAM 13836 / NRRL 3357 / JCM 12722 / SRRC 167)</name>
    <dbReference type="NCBI Taxonomy" id="332952"/>
    <lineage>
        <taxon>Eukaryota</taxon>
        <taxon>Fungi</taxon>
        <taxon>Dikarya</taxon>
        <taxon>Ascomycota</taxon>
        <taxon>Pezizomycotina</taxon>
        <taxon>Eurotiomycetes</taxon>
        <taxon>Eurotiomycetidae</taxon>
        <taxon>Eurotiales</taxon>
        <taxon>Aspergillaceae</taxon>
        <taxon>Aspergillus</taxon>
        <taxon>Aspergillus subgen. Circumdati</taxon>
    </lineage>
</organism>
<name>A0A7U2MYL8_ASPFN</name>
<accession>A0A7U2MYL8</accession>
<evidence type="ECO:0000313" key="1">
    <source>
        <dbReference type="EMBL" id="QRD92254.1"/>
    </source>
</evidence>
<sequence length="59" mass="7003">MRRALLMQYFREVFVSKIEWIKFGSEAAHDILVSWVAASQEVWLDVRTQFERSDEGKVL</sequence>
<protein>
    <submittedName>
        <fullName evidence="1">Uncharacterized protein</fullName>
    </submittedName>
</protein>
<gene>
    <name evidence="1" type="ORF">F9C07_2286947</name>
</gene>